<dbReference type="CDD" id="cd11593">
    <property type="entry name" value="Agmatinase-like_2"/>
    <property type="match status" value="1"/>
</dbReference>
<dbReference type="Pfam" id="PF00491">
    <property type="entry name" value="Arginase"/>
    <property type="match status" value="1"/>
</dbReference>
<organism evidence="5 6">
    <name type="scientific">Salinithrix halophila</name>
    <dbReference type="NCBI Taxonomy" id="1485204"/>
    <lineage>
        <taxon>Bacteria</taxon>
        <taxon>Bacillati</taxon>
        <taxon>Bacillota</taxon>
        <taxon>Bacilli</taxon>
        <taxon>Bacillales</taxon>
        <taxon>Thermoactinomycetaceae</taxon>
        <taxon>Salinithrix</taxon>
    </lineage>
</organism>
<dbReference type="Gene3D" id="3.40.800.10">
    <property type="entry name" value="Ureohydrolase domain"/>
    <property type="match status" value="1"/>
</dbReference>
<dbReference type="InterPro" id="IPR023696">
    <property type="entry name" value="Ureohydrolase_dom_sf"/>
</dbReference>
<protein>
    <submittedName>
        <fullName evidence="5">Agmatinase</fullName>
        <ecNumber evidence="5">3.5.3.11</ecNumber>
    </submittedName>
</protein>
<dbReference type="Proteomes" id="UP001595843">
    <property type="component" value="Unassembled WGS sequence"/>
</dbReference>
<keyword evidence="2" id="KW-0479">Metal-binding</keyword>
<evidence type="ECO:0000256" key="3">
    <source>
        <dbReference type="ARBA" id="ARBA00022801"/>
    </source>
</evidence>
<evidence type="ECO:0000256" key="2">
    <source>
        <dbReference type="ARBA" id="ARBA00022723"/>
    </source>
</evidence>
<name>A0ABV8JMQ0_9BACL</name>
<evidence type="ECO:0000313" key="6">
    <source>
        <dbReference type="Proteomes" id="UP001595843"/>
    </source>
</evidence>
<dbReference type="InterPro" id="IPR020855">
    <property type="entry name" value="Ureohydrolase_Mn_BS"/>
</dbReference>
<dbReference type="PANTHER" id="PTHR11358:SF26">
    <property type="entry name" value="GUANIDINO ACID HYDROLASE, MITOCHONDRIAL"/>
    <property type="match status" value="1"/>
</dbReference>
<keyword evidence="6" id="KW-1185">Reference proteome</keyword>
<dbReference type="InterPro" id="IPR006035">
    <property type="entry name" value="Ureohydrolase"/>
</dbReference>
<sequence>MRFEEAYSGNVFIGATPEVEEADTIIYGMPMDWTVSFRPGSRFGPKRVREVSLVLEEYSPYLRRDLSEVKYYDAGDIPLAFGNPEKSVHQIGNFVAKVLEQKKMPLGIGGEHLVTWPVVREVSKYYNKLAVIHLDAHADLRTDYEGEIYSHATPLRKIAQLIGPENVYQFGIRSGTREEFQYAEGEKIHFHPFDVLEPLKKSLPELEGRPVYVTVDIDVLDPAFAPGTGTPEPGGISSSELLEAIHAISRSGVKVVGADLVEVAPAYDPTEQTPVTAAKVIREMLLGFSK</sequence>
<dbReference type="RefSeq" id="WP_380705033.1">
    <property type="nucleotide sequence ID" value="NZ_JBHSAP010000015.1"/>
</dbReference>
<gene>
    <name evidence="5" type="primary">speB</name>
    <name evidence="5" type="ORF">ACFOUO_10765</name>
</gene>
<dbReference type="SUPFAM" id="SSF52768">
    <property type="entry name" value="Arginase/deacetylase"/>
    <property type="match status" value="1"/>
</dbReference>
<dbReference type="NCBIfam" id="TIGR01230">
    <property type="entry name" value="agmatinase"/>
    <property type="match status" value="1"/>
</dbReference>
<dbReference type="PANTHER" id="PTHR11358">
    <property type="entry name" value="ARGINASE/AGMATINASE"/>
    <property type="match status" value="1"/>
</dbReference>
<dbReference type="PROSITE" id="PS51409">
    <property type="entry name" value="ARGINASE_2"/>
    <property type="match status" value="1"/>
</dbReference>
<comment type="caution">
    <text evidence="5">The sequence shown here is derived from an EMBL/GenBank/DDBJ whole genome shotgun (WGS) entry which is preliminary data.</text>
</comment>
<dbReference type="InterPro" id="IPR005925">
    <property type="entry name" value="Agmatinase-rel"/>
</dbReference>
<dbReference type="PROSITE" id="PS01053">
    <property type="entry name" value="ARGINASE_1"/>
    <property type="match status" value="1"/>
</dbReference>
<evidence type="ECO:0000313" key="5">
    <source>
        <dbReference type="EMBL" id="MFC4077279.1"/>
    </source>
</evidence>
<proteinExistence type="inferred from homology"/>
<comment type="similarity">
    <text evidence="1">Belongs to the arginase family. Agmatinase subfamily.</text>
</comment>
<evidence type="ECO:0000256" key="1">
    <source>
        <dbReference type="ARBA" id="ARBA00009227"/>
    </source>
</evidence>
<dbReference type="EC" id="3.5.3.11" evidence="5"/>
<dbReference type="GO" id="GO:0008783">
    <property type="term" value="F:agmatinase activity"/>
    <property type="evidence" value="ECO:0007669"/>
    <property type="project" value="UniProtKB-EC"/>
</dbReference>
<accession>A0ABV8JMQ0</accession>
<keyword evidence="3 4" id="KW-0378">Hydrolase</keyword>
<dbReference type="EMBL" id="JBHSAP010000015">
    <property type="protein sequence ID" value="MFC4077279.1"/>
    <property type="molecule type" value="Genomic_DNA"/>
</dbReference>
<reference evidence="6" key="1">
    <citation type="journal article" date="2019" name="Int. J. Syst. Evol. Microbiol.">
        <title>The Global Catalogue of Microorganisms (GCM) 10K type strain sequencing project: providing services to taxonomists for standard genome sequencing and annotation.</title>
        <authorList>
            <consortium name="The Broad Institute Genomics Platform"/>
            <consortium name="The Broad Institute Genome Sequencing Center for Infectious Disease"/>
            <person name="Wu L."/>
            <person name="Ma J."/>
        </authorList>
    </citation>
    <scope>NUCLEOTIDE SEQUENCE [LARGE SCALE GENOMIC DNA]</scope>
    <source>
        <strain evidence="6">IBRC-M 10813</strain>
    </source>
</reference>
<evidence type="ECO:0000256" key="4">
    <source>
        <dbReference type="RuleBase" id="RU003684"/>
    </source>
</evidence>
<dbReference type="PIRSF" id="PIRSF036979">
    <property type="entry name" value="Arginase"/>
    <property type="match status" value="1"/>
</dbReference>